<gene>
    <name evidence="3" type="ORF">BECKTUN1418D_GA0071000_13441</name>
</gene>
<evidence type="ECO:0000256" key="1">
    <source>
        <dbReference type="SAM" id="MobiDB-lite"/>
    </source>
</evidence>
<evidence type="ECO:0000313" key="3">
    <source>
        <dbReference type="EMBL" id="VFK65522.1"/>
    </source>
</evidence>
<dbReference type="AlphaFoldDB" id="A0A451AHL5"/>
<organism evidence="3">
    <name type="scientific">Candidatus Kentrum sp. TUN</name>
    <dbReference type="NCBI Taxonomy" id="2126343"/>
    <lineage>
        <taxon>Bacteria</taxon>
        <taxon>Pseudomonadati</taxon>
        <taxon>Pseudomonadota</taxon>
        <taxon>Gammaproteobacteria</taxon>
        <taxon>Candidatus Kentrum</taxon>
    </lineage>
</organism>
<protein>
    <submittedName>
        <fullName evidence="3">Nuclease homologue</fullName>
    </submittedName>
</protein>
<accession>A0A451AHL5</accession>
<dbReference type="PROSITE" id="PS50830">
    <property type="entry name" value="TNASE_3"/>
    <property type="match status" value="1"/>
</dbReference>
<feature type="compositionally biased region" description="Polar residues" evidence="1">
    <location>
        <begin position="181"/>
        <end position="191"/>
    </location>
</feature>
<dbReference type="InterPro" id="IPR016071">
    <property type="entry name" value="Staphylococal_nuclease_OB-fold"/>
</dbReference>
<reference evidence="3" key="1">
    <citation type="submission" date="2019-02" db="EMBL/GenBank/DDBJ databases">
        <authorList>
            <person name="Gruber-Vodicka R. H."/>
            <person name="Seah K. B. B."/>
        </authorList>
    </citation>
    <scope>NUCLEOTIDE SEQUENCE</scope>
    <source>
        <strain evidence="3">BECK_BY1</strain>
    </source>
</reference>
<evidence type="ECO:0000259" key="2">
    <source>
        <dbReference type="PROSITE" id="PS50830"/>
    </source>
</evidence>
<dbReference type="InterPro" id="IPR035437">
    <property type="entry name" value="SNase_OB-fold_sf"/>
</dbReference>
<proteinExistence type="predicted"/>
<dbReference type="Gene3D" id="2.40.50.90">
    <property type="match status" value="1"/>
</dbReference>
<feature type="domain" description="TNase-like" evidence="2">
    <location>
        <begin position="35"/>
        <end position="174"/>
    </location>
</feature>
<name>A0A451AHL5_9GAMM</name>
<dbReference type="SUPFAM" id="SSF50199">
    <property type="entry name" value="Staphylococcal nuclease"/>
    <property type="match status" value="1"/>
</dbReference>
<feature type="region of interest" description="Disordered" evidence="1">
    <location>
        <begin position="166"/>
        <end position="191"/>
    </location>
</feature>
<dbReference type="EMBL" id="CAADFX010000344">
    <property type="protein sequence ID" value="VFK65522.1"/>
    <property type="molecule type" value="Genomic_DNA"/>
</dbReference>
<dbReference type="Pfam" id="PF00565">
    <property type="entry name" value="SNase"/>
    <property type="match status" value="1"/>
</dbReference>
<sequence length="191" mass="21641">MINNIRRLVSTVLRFSPSPSKQLPKRALKDQEYGNAIVETIDSVYDGDTFRATIADWPPIIGHRMGIRVNGVDTPEIRGKCRKEKELAKAARQYTATVLQEAEFVELRNIRRGKYFRIVADVYADGENLSEKLIRDGHAVEYDGGKKTKNWCKQGLYTKLQSLRRRKTSGQGRSILPGNTPGKSSPTTFRE</sequence>
<dbReference type="SMART" id="SM00318">
    <property type="entry name" value="SNc"/>
    <property type="match status" value="1"/>
</dbReference>